<dbReference type="CDD" id="cd02603">
    <property type="entry name" value="HAD_sEH-N_like"/>
    <property type="match status" value="1"/>
</dbReference>
<dbReference type="Pfam" id="PF00702">
    <property type="entry name" value="Hydrolase"/>
    <property type="match status" value="1"/>
</dbReference>
<sequence>MDTTLPAAPADTTVIFDYGGVLSQPQPPEAVAELERLAGVPAPDFWAAYWDQRRSYDGGLTAVEYWDRVAHQAGAEWDTSRTNELWAADVSSWLHVAPESVDLLHRAAATGANVALLSNAPAGIANALRSSPALSVLRAQFFSCDLRICKPDPAIYTRVLDALDLPPERSVFVDDREENVQAALRLGIDAHRFTGSGELESFLTQRLGPV</sequence>
<name>A0A543NK71_9ACTN</name>
<dbReference type="RefSeq" id="WP_141923785.1">
    <property type="nucleotide sequence ID" value="NZ_VFQC01000001.1"/>
</dbReference>
<reference evidence="1 2" key="1">
    <citation type="submission" date="2019-06" db="EMBL/GenBank/DDBJ databases">
        <title>Sequencing the genomes of 1000 actinobacteria strains.</title>
        <authorList>
            <person name="Klenk H.-P."/>
        </authorList>
    </citation>
    <scope>NUCLEOTIDE SEQUENCE [LARGE SCALE GENOMIC DNA]</scope>
    <source>
        <strain evidence="1 2">DSM 45015</strain>
    </source>
</reference>
<dbReference type="Proteomes" id="UP000317422">
    <property type="component" value="Unassembled WGS sequence"/>
</dbReference>
<dbReference type="PRINTS" id="PR00413">
    <property type="entry name" value="HADHALOGNASE"/>
</dbReference>
<gene>
    <name evidence="1" type="ORF">FHX37_2213</name>
</gene>
<dbReference type="OrthoDB" id="9797415at2"/>
<dbReference type="InterPro" id="IPR023214">
    <property type="entry name" value="HAD_sf"/>
</dbReference>
<dbReference type="InterPro" id="IPR036412">
    <property type="entry name" value="HAD-like_sf"/>
</dbReference>
<dbReference type="PANTHER" id="PTHR43611">
    <property type="entry name" value="ALPHA-D-GLUCOSE 1-PHOSPHATE PHOSPHATASE"/>
    <property type="match status" value="1"/>
</dbReference>
<protein>
    <submittedName>
        <fullName evidence="1">Putative hydrolase of the HAD superfamily</fullName>
    </submittedName>
</protein>
<dbReference type="Gene3D" id="3.40.50.1000">
    <property type="entry name" value="HAD superfamily/HAD-like"/>
    <property type="match status" value="1"/>
</dbReference>
<dbReference type="InterPro" id="IPR006439">
    <property type="entry name" value="HAD-SF_hydro_IA"/>
</dbReference>
<evidence type="ECO:0000313" key="1">
    <source>
        <dbReference type="EMBL" id="TQN32263.1"/>
    </source>
</evidence>
<proteinExistence type="predicted"/>
<organism evidence="1 2">
    <name type="scientific">Haloactinospora alba</name>
    <dbReference type="NCBI Taxonomy" id="405555"/>
    <lineage>
        <taxon>Bacteria</taxon>
        <taxon>Bacillati</taxon>
        <taxon>Actinomycetota</taxon>
        <taxon>Actinomycetes</taxon>
        <taxon>Streptosporangiales</taxon>
        <taxon>Nocardiopsidaceae</taxon>
        <taxon>Haloactinospora</taxon>
    </lineage>
</organism>
<accession>A0A543NK71</accession>
<comment type="caution">
    <text evidence="1">The sequence shown here is derived from an EMBL/GenBank/DDBJ whole genome shotgun (WGS) entry which is preliminary data.</text>
</comment>
<dbReference type="SFLD" id="SFLDS00003">
    <property type="entry name" value="Haloacid_Dehalogenase"/>
    <property type="match status" value="1"/>
</dbReference>
<dbReference type="SUPFAM" id="SSF56784">
    <property type="entry name" value="HAD-like"/>
    <property type="match status" value="1"/>
</dbReference>
<dbReference type="EMBL" id="VFQC01000001">
    <property type="protein sequence ID" value="TQN32263.1"/>
    <property type="molecule type" value="Genomic_DNA"/>
</dbReference>
<dbReference type="SFLD" id="SFLDG01129">
    <property type="entry name" value="C1.5:_HAD__Beta-PGM__Phosphata"/>
    <property type="match status" value="1"/>
</dbReference>
<evidence type="ECO:0000313" key="2">
    <source>
        <dbReference type="Proteomes" id="UP000317422"/>
    </source>
</evidence>
<dbReference type="PANTHER" id="PTHR43611:SF3">
    <property type="entry name" value="FLAVIN MONONUCLEOTIDE HYDROLASE 1, CHLOROPLATIC"/>
    <property type="match status" value="1"/>
</dbReference>
<keyword evidence="2" id="KW-1185">Reference proteome</keyword>
<dbReference type="NCBIfam" id="TIGR01509">
    <property type="entry name" value="HAD-SF-IA-v3"/>
    <property type="match status" value="1"/>
</dbReference>
<dbReference type="AlphaFoldDB" id="A0A543NK71"/>
<dbReference type="GO" id="GO:0016787">
    <property type="term" value="F:hydrolase activity"/>
    <property type="evidence" value="ECO:0007669"/>
    <property type="project" value="UniProtKB-KW"/>
</dbReference>
<keyword evidence="1" id="KW-0378">Hydrolase</keyword>